<evidence type="ECO:0000256" key="6">
    <source>
        <dbReference type="PIRSR" id="PIRSR028757-1"/>
    </source>
</evidence>
<accession>A0A5C8P090</accession>
<comment type="caution">
    <text evidence="9">The sequence shown here is derived from an EMBL/GenBank/DDBJ whole genome shotgun (WGS) entry which is preliminary data.</text>
</comment>
<dbReference type="InterPro" id="IPR027461">
    <property type="entry name" value="Carboxypeptidase_A_C_sf"/>
</dbReference>
<dbReference type="InterPro" id="IPR029062">
    <property type="entry name" value="Class_I_gatase-like"/>
</dbReference>
<dbReference type="InterPro" id="IPR003507">
    <property type="entry name" value="S66_fam"/>
</dbReference>
<evidence type="ECO:0000256" key="5">
    <source>
        <dbReference type="ARBA" id="ARBA00022825"/>
    </source>
</evidence>
<evidence type="ECO:0000256" key="4">
    <source>
        <dbReference type="ARBA" id="ARBA00022801"/>
    </source>
</evidence>
<keyword evidence="3" id="KW-0645">Protease</keyword>
<dbReference type="AlphaFoldDB" id="A0A5C8P090"/>
<evidence type="ECO:0000256" key="2">
    <source>
        <dbReference type="ARBA" id="ARBA00022645"/>
    </source>
</evidence>
<evidence type="ECO:0000256" key="3">
    <source>
        <dbReference type="ARBA" id="ARBA00022670"/>
    </source>
</evidence>
<dbReference type="PIRSF" id="PIRSF028757">
    <property type="entry name" value="LD-carboxypeptidase"/>
    <property type="match status" value="1"/>
</dbReference>
<name>A0A5C8P090_9BACI</name>
<feature type="active site" description="Charge relay system" evidence="6">
    <location>
        <position position="208"/>
    </location>
</feature>
<dbReference type="PANTHER" id="PTHR30237">
    <property type="entry name" value="MURAMOYLTETRAPEPTIDE CARBOXYPEPTIDASE"/>
    <property type="match status" value="1"/>
</dbReference>
<dbReference type="Gene3D" id="3.40.50.10740">
    <property type="entry name" value="Class I glutamine amidotransferase-like"/>
    <property type="match status" value="1"/>
</dbReference>
<dbReference type="CDD" id="cd07025">
    <property type="entry name" value="Peptidase_S66"/>
    <property type="match status" value="1"/>
</dbReference>
<evidence type="ECO:0000313" key="9">
    <source>
        <dbReference type="EMBL" id="TXL66645.1"/>
    </source>
</evidence>
<evidence type="ECO:0000259" key="7">
    <source>
        <dbReference type="Pfam" id="PF02016"/>
    </source>
</evidence>
<comment type="similarity">
    <text evidence="1">Belongs to the peptidase S66 family.</text>
</comment>
<dbReference type="OrthoDB" id="9807329at2"/>
<dbReference type="Pfam" id="PF02016">
    <property type="entry name" value="Peptidase_S66"/>
    <property type="match status" value="1"/>
</dbReference>
<evidence type="ECO:0000259" key="8">
    <source>
        <dbReference type="Pfam" id="PF17676"/>
    </source>
</evidence>
<gene>
    <name evidence="9" type="ORF">FHP05_04465</name>
</gene>
<dbReference type="RefSeq" id="WP_147666044.1">
    <property type="nucleotide sequence ID" value="NZ_VDUW01000002.1"/>
</dbReference>
<keyword evidence="10" id="KW-1185">Reference proteome</keyword>
<organism evidence="9 10">
    <name type="scientific">Cerasibacillus terrae</name>
    <dbReference type="NCBI Taxonomy" id="2498845"/>
    <lineage>
        <taxon>Bacteria</taxon>
        <taxon>Bacillati</taxon>
        <taxon>Bacillota</taxon>
        <taxon>Bacilli</taxon>
        <taxon>Bacillales</taxon>
        <taxon>Bacillaceae</taxon>
        <taxon>Cerasibacillus</taxon>
    </lineage>
</organism>
<dbReference type="InterPro" id="IPR027478">
    <property type="entry name" value="LdcA_N"/>
</dbReference>
<dbReference type="PANTHER" id="PTHR30237:SF2">
    <property type="entry name" value="MUREIN TETRAPEPTIDE CARBOXYPEPTIDASE"/>
    <property type="match status" value="1"/>
</dbReference>
<sequence length="302" mass="33839">MILPNRIHSGDTVGVISPAGAIKEEELMKALYFFESLSLNVKLGKHVTKKYGYLAGTDEERVEDFHEMIRDPEIKAIFCTRGGYGSGRIVDKLDYDLIKRNPKIIIGYSDITYLHTAIHQQANLVTFHGPMVVSDIAKEEFDYFSAFFLQYQLFSPREIIYSEAISTLTMIHEGKANGQLVGGNLSVLVSTIGTPYEIDMKGKIVFLEDTGEPIYKIDSMLNQLKYAGKLDEMSGMVLGHFDGIEDMNQLKEVFSHYLSPLDKPAMMGLDTGHCFPHYSIPLGVNATLDTKKKRLDIEPGVL</sequence>
<dbReference type="Proteomes" id="UP000321574">
    <property type="component" value="Unassembled WGS sequence"/>
</dbReference>
<dbReference type="EMBL" id="VDUW01000002">
    <property type="protein sequence ID" value="TXL66645.1"/>
    <property type="molecule type" value="Genomic_DNA"/>
</dbReference>
<keyword evidence="5" id="KW-0720">Serine protease</keyword>
<dbReference type="SUPFAM" id="SSF141986">
    <property type="entry name" value="LD-carboxypeptidase A C-terminal domain-like"/>
    <property type="match status" value="1"/>
</dbReference>
<evidence type="ECO:0000256" key="1">
    <source>
        <dbReference type="ARBA" id="ARBA00010233"/>
    </source>
</evidence>
<evidence type="ECO:0000313" key="10">
    <source>
        <dbReference type="Proteomes" id="UP000321574"/>
    </source>
</evidence>
<reference evidence="9 10" key="1">
    <citation type="submission" date="2019-06" db="EMBL/GenBank/DDBJ databases">
        <title>Cerasibacillus sp. nov., isolated from maize field.</title>
        <authorList>
            <person name="Lin S.-Y."/>
            <person name="Tsai C.-F."/>
            <person name="Young C.-C."/>
        </authorList>
    </citation>
    <scope>NUCLEOTIDE SEQUENCE [LARGE SCALE GENOMIC DNA]</scope>
    <source>
        <strain evidence="9 10">CC-CFT480</strain>
    </source>
</reference>
<dbReference type="Gene3D" id="3.50.30.60">
    <property type="entry name" value="LD-carboxypeptidase A C-terminal domain-like"/>
    <property type="match status" value="1"/>
</dbReference>
<feature type="active site" description="Nucleophile" evidence="6">
    <location>
        <position position="109"/>
    </location>
</feature>
<proteinExistence type="inferred from homology"/>
<protein>
    <submittedName>
        <fullName evidence="9">LD-carboxypeptidase</fullName>
    </submittedName>
</protein>
<dbReference type="GO" id="GO:0006508">
    <property type="term" value="P:proteolysis"/>
    <property type="evidence" value="ECO:0007669"/>
    <property type="project" value="UniProtKB-KW"/>
</dbReference>
<feature type="domain" description="LD-carboxypeptidase C-terminal" evidence="8">
    <location>
        <begin position="177"/>
        <end position="288"/>
    </location>
</feature>
<dbReference type="InterPro" id="IPR040921">
    <property type="entry name" value="Peptidase_S66C"/>
</dbReference>
<keyword evidence="2 9" id="KW-0121">Carboxypeptidase</keyword>
<feature type="active site" description="Charge relay system" evidence="6">
    <location>
        <position position="273"/>
    </location>
</feature>
<dbReference type="GO" id="GO:0008236">
    <property type="term" value="F:serine-type peptidase activity"/>
    <property type="evidence" value="ECO:0007669"/>
    <property type="project" value="UniProtKB-KW"/>
</dbReference>
<keyword evidence="4" id="KW-0378">Hydrolase</keyword>
<dbReference type="GO" id="GO:0004180">
    <property type="term" value="F:carboxypeptidase activity"/>
    <property type="evidence" value="ECO:0007669"/>
    <property type="project" value="UniProtKB-KW"/>
</dbReference>
<feature type="domain" description="LD-carboxypeptidase N-terminal" evidence="7">
    <location>
        <begin position="13"/>
        <end position="129"/>
    </location>
</feature>
<dbReference type="Pfam" id="PF17676">
    <property type="entry name" value="Peptidase_S66C"/>
    <property type="match status" value="1"/>
</dbReference>
<dbReference type="InterPro" id="IPR040449">
    <property type="entry name" value="Peptidase_S66_N"/>
</dbReference>
<dbReference type="SUPFAM" id="SSF52317">
    <property type="entry name" value="Class I glutamine amidotransferase-like"/>
    <property type="match status" value="1"/>
</dbReference>